<dbReference type="EMBL" id="WUEK01000011">
    <property type="protein sequence ID" value="MXG91159.1"/>
    <property type="molecule type" value="Genomic_DNA"/>
</dbReference>
<dbReference type="Proteomes" id="UP000473325">
    <property type="component" value="Unassembled WGS sequence"/>
</dbReference>
<gene>
    <name evidence="1" type="ORF">GRQ65_16540</name>
</gene>
<sequence length="206" mass="22644">MSTAVRPGMQARLRVQGLARPDRPLDLEPRWGQDVTGSLRLLVDRTGWVCDVAVEQVPEELRQVAVLESALRAAIASAMWEHLAAEARQLAEEGDERDLETGRALLEGRVTVSVPPVRRVERTSVEELRAAVARRGPLAIAVDERLDRTSTGRSREGEVTVVLGWIDGLQSVVVDAGWLRTTQASMLRYALREAFQAASDAGDERA</sequence>
<organism evidence="1 2">
    <name type="scientific">Nocardioides flavescens</name>
    <dbReference type="NCBI Taxonomy" id="2691959"/>
    <lineage>
        <taxon>Bacteria</taxon>
        <taxon>Bacillati</taxon>
        <taxon>Actinomycetota</taxon>
        <taxon>Actinomycetes</taxon>
        <taxon>Propionibacteriales</taxon>
        <taxon>Nocardioidaceae</taxon>
        <taxon>Nocardioides</taxon>
    </lineage>
</organism>
<dbReference type="RefSeq" id="WP_160879099.1">
    <property type="nucleotide sequence ID" value="NZ_WUEK01000011.1"/>
</dbReference>
<reference evidence="1 2" key="1">
    <citation type="submission" date="2019-12" db="EMBL/GenBank/DDBJ databases">
        <authorList>
            <person name="Kun Z."/>
        </authorList>
    </citation>
    <scope>NUCLEOTIDE SEQUENCE [LARGE SCALE GENOMIC DNA]</scope>
    <source>
        <strain evidence="1 2">YIM 123512</strain>
    </source>
</reference>
<proteinExistence type="predicted"/>
<keyword evidence="2" id="KW-1185">Reference proteome</keyword>
<name>A0A6L7F1L7_9ACTN</name>
<evidence type="ECO:0000313" key="2">
    <source>
        <dbReference type="Proteomes" id="UP000473325"/>
    </source>
</evidence>
<accession>A0A6L7F1L7</accession>
<comment type="caution">
    <text evidence="1">The sequence shown here is derived from an EMBL/GenBank/DDBJ whole genome shotgun (WGS) entry which is preliminary data.</text>
</comment>
<evidence type="ECO:0000313" key="1">
    <source>
        <dbReference type="EMBL" id="MXG91159.1"/>
    </source>
</evidence>
<dbReference type="AlphaFoldDB" id="A0A6L7F1L7"/>
<protein>
    <submittedName>
        <fullName evidence="1">Uncharacterized protein</fullName>
    </submittedName>
</protein>